<feature type="region of interest" description="Disordered" evidence="4">
    <location>
        <begin position="103"/>
        <end position="132"/>
    </location>
</feature>
<dbReference type="EMBL" id="GG693852">
    <property type="protein sequence ID" value="EES53890.1"/>
    <property type="molecule type" value="Genomic_DNA"/>
</dbReference>
<evidence type="ECO:0000256" key="1">
    <source>
        <dbReference type="ARBA" id="ARBA00023125"/>
    </source>
</evidence>
<dbReference type="Proteomes" id="UP000009374">
    <property type="component" value="Unassembled WGS sequence"/>
</dbReference>
<evidence type="ECO:0000313" key="6">
    <source>
        <dbReference type="Proteomes" id="UP000009374"/>
    </source>
</evidence>
<comment type="caution">
    <text evidence="2">Lacks conserved residue(s) required for the propagation of feature annotation.</text>
</comment>
<gene>
    <name evidence="5" type="ORF">UBAL3_44810028</name>
</gene>
<feature type="compositionally biased region" description="Basic and acidic residues" evidence="4">
    <location>
        <begin position="106"/>
        <end position="117"/>
    </location>
</feature>
<dbReference type="SUPFAM" id="SSF50249">
    <property type="entry name" value="Nucleic acid-binding proteins"/>
    <property type="match status" value="1"/>
</dbReference>
<protein>
    <recommendedName>
        <fullName evidence="2 3">Single-stranded DNA-binding protein</fullName>
        <shortName evidence="2">SSB</shortName>
    </recommendedName>
</protein>
<dbReference type="GO" id="GO:0006260">
    <property type="term" value="P:DNA replication"/>
    <property type="evidence" value="ECO:0007669"/>
    <property type="project" value="InterPro"/>
</dbReference>
<dbReference type="CDD" id="cd04496">
    <property type="entry name" value="SSB_OBF"/>
    <property type="match status" value="1"/>
</dbReference>
<dbReference type="HAMAP" id="MF_00984">
    <property type="entry name" value="SSB"/>
    <property type="match status" value="1"/>
</dbReference>
<dbReference type="NCBIfam" id="TIGR00621">
    <property type="entry name" value="ssb"/>
    <property type="match status" value="1"/>
</dbReference>
<dbReference type="InterPro" id="IPR012340">
    <property type="entry name" value="NA-bd_OB-fold"/>
</dbReference>
<evidence type="ECO:0000256" key="2">
    <source>
        <dbReference type="HAMAP-Rule" id="MF_00984"/>
    </source>
</evidence>
<organism evidence="5 6">
    <name type="scientific">Leptospirillum ferrodiazotrophum</name>
    <dbReference type="NCBI Taxonomy" id="412449"/>
    <lineage>
        <taxon>Bacteria</taxon>
        <taxon>Pseudomonadati</taxon>
        <taxon>Nitrospirota</taxon>
        <taxon>Nitrospiria</taxon>
        <taxon>Nitrospirales</taxon>
        <taxon>Nitrospiraceae</taxon>
        <taxon>Leptospirillum</taxon>
    </lineage>
</organism>
<evidence type="ECO:0000313" key="5">
    <source>
        <dbReference type="EMBL" id="EES53890.1"/>
    </source>
</evidence>
<dbReference type="PANTHER" id="PTHR10302">
    <property type="entry name" value="SINGLE-STRANDED DNA-BINDING PROTEIN"/>
    <property type="match status" value="1"/>
</dbReference>
<evidence type="ECO:0000256" key="3">
    <source>
        <dbReference type="PIRNR" id="PIRNR002070"/>
    </source>
</evidence>
<keyword evidence="1 2" id="KW-0238">DNA-binding</keyword>
<dbReference type="InterPro" id="IPR011344">
    <property type="entry name" value="ssDNA-bd"/>
</dbReference>
<dbReference type="PROSITE" id="PS50935">
    <property type="entry name" value="SSB"/>
    <property type="match status" value="1"/>
</dbReference>
<dbReference type="GO" id="GO:0003697">
    <property type="term" value="F:single-stranded DNA binding"/>
    <property type="evidence" value="ECO:0007669"/>
    <property type="project" value="UniProtKB-UniRule"/>
</dbReference>
<dbReference type="InterPro" id="IPR000424">
    <property type="entry name" value="Primosome_PriB/ssb"/>
</dbReference>
<proteinExistence type="inferred from homology"/>
<dbReference type="GO" id="GO:0009295">
    <property type="term" value="C:nucleoid"/>
    <property type="evidence" value="ECO:0007669"/>
    <property type="project" value="TreeGrafter"/>
</dbReference>
<sequence length="132" mass="14910">MNKVLLVGRIGQDPEIRFSQNGTVFARMTLATERSRKIDGKWVTEADWHTVNQIARSLSSVTAKKGDLVAVEGELRTRSWDKDGEKRWSTEVATVRVRVLTKNRKDKSAETVGKDPETPLENDDLVAEEIPF</sequence>
<reference evidence="5 6" key="1">
    <citation type="journal article" date="2009" name="Appl. Environ. Microbiol.">
        <title>Community genomic and proteomic analyses of chemoautotrophic iron-oxidizing "Leptospirillum rubarum" (Group II) and "Leptospirillum ferrodiazotrophum" (Group III) bacteria in acid mine drainage biofilms.</title>
        <authorList>
            <person name="Goltsman D.S."/>
            <person name="Denef V.J."/>
            <person name="Singer S.W."/>
            <person name="VerBerkmoes N.C."/>
            <person name="Lefsrud M."/>
            <person name="Mueller R.S."/>
            <person name="Dick G.J."/>
            <person name="Sun C.L."/>
            <person name="Wheeler K.E."/>
            <person name="Zemla A."/>
            <person name="Baker B.J."/>
            <person name="Hauser L."/>
            <person name="Land M."/>
            <person name="Shah M.B."/>
            <person name="Thelen M.P."/>
            <person name="Hettich R.L."/>
            <person name="Banfield J.F."/>
        </authorList>
    </citation>
    <scope>NUCLEOTIDE SEQUENCE [LARGE SCALE GENOMIC DNA]</scope>
</reference>
<dbReference type="Gene3D" id="2.40.50.140">
    <property type="entry name" value="Nucleic acid-binding proteins"/>
    <property type="match status" value="1"/>
</dbReference>
<name>C6HTW2_9BACT</name>
<dbReference type="PANTHER" id="PTHR10302:SF0">
    <property type="entry name" value="SINGLE-STRANDED DNA-BINDING PROTEIN, MITOCHONDRIAL"/>
    <property type="match status" value="1"/>
</dbReference>
<dbReference type="PIRSF" id="PIRSF002070">
    <property type="entry name" value="SSB"/>
    <property type="match status" value="1"/>
</dbReference>
<keyword evidence="6" id="KW-1185">Reference proteome</keyword>
<evidence type="ECO:0000256" key="4">
    <source>
        <dbReference type="SAM" id="MobiDB-lite"/>
    </source>
</evidence>
<feature type="compositionally biased region" description="Acidic residues" evidence="4">
    <location>
        <begin position="118"/>
        <end position="132"/>
    </location>
</feature>
<comment type="subunit">
    <text evidence="2">Homotetramer.</text>
</comment>
<dbReference type="Pfam" id="PF00436">
    <property type="entry name" value="SSB"/>
    <property type="match status" value="1"/>
</dbReference>
<dbReference type="AlphaFoldDB" id="C6HTW2"/>
<accession>C6HTW2</accession>